<evidence type="ECO:0000256" key="4">
    <source>
        <dbReference type="ARBA" id="ARBA00013106"/>
    </source>
</evidence>
<evidence type="ECO:0000313" key="12">
    <source>
        <dbReference type="Proteomes" id="UP000315252"/>
    </source>
</evidence>
<feature type="binding site" evidence="9">
    <location>
        <position position="89"/>
    </location>
    <ligand>
        <name>Mg(2+)</name>
        <dbReference type="ChEBI" id="CHEBI:18420"/>
        <label>1</label>
        <note>catalytic</note>
    </ligand>
</feature>
<dbReference type="GO" id="GO:0008934">
    <property type="term" value="F:inositol monophosphate 1-phosphatase activity"/>
    <property type="evidence" value="ECO:0007669"/>
    <property type="project" value="InterPro"/>
</dbReference>
<evidence type="ECO:0000256" key="5">
    <source>
        <dbReference type="ARBA" id="ARBA00019784"/>
    </source>
</evidence>
<dbReference type="GO" id="GO:0046872">
    <property type="term" value="F:metal ion binding"/>
    <property type="evidence" value="ECO:0007669"/>
    <property type="project" value="UniProtKB-KW"/>
</dbReference>
<evidence type="ECO:0000256" key="1">
    <source>
        <dbReference type="ARBA" id="ARBA00001033"/>
    </source>
</evidence>
<feature type="binding site" evidence="9">
    <location>
        <position position="91"/>
    </location>
    <ligand>
        <name>Mg(2+)</name>
        <dbReference type="ChEBI" id="CHEBI:18420"/>
        <label>1</label>
        <note>catalytic</note>
    </ligand>
</feature>
<dbReference type="Pfam" id="PF00459">
    <property type="entry name" value="Inositol_P"/>
    <property type="match status" value="1"/>
</dbReference>
<dbReference type="FunFam" id="3.30.540.10:FF:000003">
    <property type="entry name" value="Inositol-1-monophosphatase"/>
    <property type="match status" value="1"/>
</dbReference>
<name>A0A545T3Z7_9PROT</name>
<dbReference type="OrthoDB" id="9785695at2"/>
<dbReference type="PANTHER" id="PTHR20854:SF4">
    <property type="entry name" value="INOSITOL-1-MONOPHOSPHATASE-RELATED"/>
    <property type="match status" value="1"/>
</dbReference>
<proteinExistence type="inferred from homology"/>
<dbReference type="PRINTS" id="PR01959">
    <property type="entry name" value="SBIMPHPHTASE"/>
</dbReference>
<dbReference type="GO" id="GO:0007165">
    <property type="term" value="P:signal transduction"/>
    <property type="evidence" value="ECO:0007669"/>
    <property type="project" value="TreeGrafter"/>
</dbReference>
<protein>
    <recommendedName>
        <fullName evidence="5 10">Inositol-1-monophosphatase</fullName>
        <ecNumber evidence="4 10">3.1.3.25</ecNumber>
    </recommendedName>
</protein>
<dbReference type="SUPFAM" id="SSF56655">
    <property type="entry name" value="Carbohydrate phosphatase"/>
    <property type="match status" value="1"/>
</dbReference>
<reference evidence="11 12" key="1">
    <citation type="submission" date="2019-06" db="EMBL/GenBank/DDBJ databases">
        <title>Whole genome sequence for Rhodospirillaceae sp. R148.</title>
        <authorList>
            <person name="Wang G."/>
        </authorList>
    </citation>
    <scope>NUCLEOTIDE SEQUENCE [LARGE SCALE GENOMIC DNA]</scope>
    <source>
        <strain evidence="11 12">R148</strain>
    </source>
</reference>
<dbReference type="CDD" id="cd01639">
    <property type="entry name" value="IMPase"/>
    <property type="match status" value="1"/>
</dbReference>
<evidence type="ECO:0000256" key="3">
    <source>
        <dbReference type="ARBA" id="ARBA00009759"/>
    </source>
</evidence>
<evidence type="ECO:0000256" key="10">
    <source>
        <dbReference type="RuleBase" id="RU364068"/>
    </source>
</evidence>
<keyword evidence="6 9" id="KW-0479">Metal-binding</keyword>
<evidence type="ECO:0000256" key="9">
    <source>
        <dbReference type="PIRSR" id="PIRSR600760-2"/>
    </source>
</evidence>
<feature type="binding site" evidence="9">
    <location>
        <position position="92"/>
    </location>
    <ligand>
        <name>Mg(2+)</name>
        <dbReference type="ChEBI" id="CHEBI:18420"/>
        <label>1</label>
        <note>catalytic</note>
    </ligand>
</feature>
<dbReference type="PRINTS" id="PR00377">
    <property type="entry name" value="IMPHPHTASES"/>
</dbReference>
<dbReference type="GO" id="GO:0006020">
    <property type="term" value="P:inositol metabolic process"/>
    <property type="evidence" value="ECO:0007669"/>
    <property type="project" value="TreeGrafter"/>
</dbReference>
<dbReference type="Gene3D" id="3.30.540.10">
    <property type="entry name" value="Fructose-1,6-Bisphosphatase, subunit A, domain 1"/>
    <property type="match status" value="1"/>
</dbReference>
<evidence type="ECO:0000313" key="11">
    <source>
        <dbReference type="EMBL" id="TQV71947.1"/>
    </source>
</evidence>
<comment type="similarity">
    <text evidence="3 10">Belongs to the inositol monophosphatase superfamily.</text>
</comment>
<evidence type="ECO:0000256" key="2">
    <source>
        <dbReference type="ARBA" id="ARBA00001946"/>
    </source>
</evidence>
<feature type="binding site" evidence="9">
    <location>
        <position position="72"/>
    </location>
    <ligand>
        <name>Mg(2+)</name>
        <dbReference type="ChEBI" id="CHEBI:18420"/>
        <label>1</label>
        <note>catalytic</note>
    </ligand>
</feature>
<gene>
    <name evidence="11" type="ORF">FKG95_26600</name>
</gene>
<evidence type="ECO:0000256" key="8">
    <source>
        <dbReference type="ARBA" id="ARBA00022842"/>
    </source>
</evidence>
<comment type="caution">
    <text evidence="11">The sequence shown here is derived from an EMBL/GenBank/DDBJ whole genome shotgun (WGS) entry which is preliminary data.</text>
</comment>
<accession>A0A545T3Z7</accession>
<comment type="cofactor">
    <cofactor evidence="2 9 10">
        <name>Mg(2+)</name>
        <dbReference type="ChEBI" id="CHEBI:18420"/>
    </cofactor>
</comment>
<dbReference type="InterPro" id="IPR033942">
    <property type="entry name" value="IMPase"/>
</dbReference>
<dbReference type="AlphaFoldDB" id="A0A545T3Z7"/>
<sequence length="267" mass="28500">MTRNSNERRLEVACEVARQAGKHALSYFADRSRLNIEGKGVQDMFSQADVETEVLIREQLAAAFPDDGFFGEETEPSGLESSNGTWVVDPIDGTACFVVGIPTWCVSIAFVRNKRIEIGVIYDPNSDELFSASHGQGSFLNGQAIAVAKAQDFTGGMTGFSFSHRATPQSITGVLERLLSQGGMFYRNGSGALTLAYVACGRLNAFFEPHMNSWDSSAGVLLIREAGGWANETLEGDGLVKGALVMAAADGLAGSLKKLILGDETSS</sequence>
<organism evidence="11 12">
    <name type="scientific">Denitrobaculum tricleocarpae</name>
    <dbReference type="NCBI Taxonomy" id="2591009"/>
    <lineage>
        <taxon>Bacteria</taxon>
        <taxon>Pseudomonadati</taxon>
        <taxon>Pseudomonadota</taxon>
        <taxon>Alphaproteobacteria</taxon>
        <taxon>Rhodospirillales</taxon>
        <taxon>Rhodospirillaceae</taxon>
        <taxon>Denitrobaculum</taxon>
    </lineage>
</organism>
<feature type="binding site" evidence="9">
    <location>
        <position position="215"/>
    </location>
    <ligand>
        <name>Mg(2+)</name>
        <dbReference type="ChEBI" id="CHEBI:18420"/>
        <label>1</label>
        <note>catalytic</note>
    </ligand>
</feature>
<evidence type="ECO:0000256" key="6">
    <source>
        <dbReference type="ARBA" id="ARBA00022723"/>
    </source>
</evidence>
<dbReference type="InterPro" id="IPR022337">
    <property type="entry name" value="Inositol_monophosphatase_SuhB"/>
</dbReference>
<keyword evidence="8 9" id="KW-0460">Magnesium</keyword>
<dbReference type="InterPro" id="IPR000760">
    <property type="entry name" value="Inositol_monophosphatase-like"/>
</dbReference>
<evidence type="ECO:0000256" key="7">
    <source>
        <dbReference type="ARBA" id="ARBA00022801"/>
    </source>
</evidence>
<keyword evidence="7 10" id="KW-0378">Hydrolase</keyword>
<comment type="catalytic activity">
    <reaction evidence="1 10">
        <text>a myo-inositol phosphate + H2O = myo-inositol + phosphate</text>
        <dbReference type="Rhea" id="RHEA:24056"/>
        <dbReference type="ChEBI" id="CHEBI:15377"/>
        <dbReference type="ChEBI" id="CHEBI:17268"/>
        <dbReference type="ChEBI" id="CHEBI:43474"/>
        <dbReference type="ChEBI" id="CHEBI:84139"/>
        <dbReference type="EC" id="3.1.3.25"/>
    </reaction>
</comment>
<dbReference type="Proteomes" id="UP000315252">
    <property type="component" value="Unassembled WGS sequence"/>
</dbReference>
<dbReference type="PANTHER" id="PTHR20854">
    <property type="entry name" value="INOSITOL MONOPHOSPHATASE"/>
    <property type="match status" value="1"/>
</dbReference>
<keyword evidence="12" id="KW-1185">Reference proteome</keyword>
<dbReference type="Gene3D" id="3.40.190.80">
    <property type="match status" value="1"/>
</dbReference>
<dbReference type="EC" id="3.1.3.25" evidence="4 10"/>
<dbReference type="RefSeq" id="WP_142899494.1">
    <property type="nucleotide sequence ID" value="NZ_ML660064.1"/>
</dbReference>
<dbReference type="EMBL" id="VHSH01000013">
    <property type="protein sequence ID" value="TQV71947.1"/>
    <property type="molecule type" value="Genomic_DNA"/>
</dbReference>